<evidence type="ECO:0000313" key="1">
    <source>
        <dbReference type="EMBL" id="KAI2387432.1"/>
    </source>
</evidence>
<sequence>MEPDPSLQPRKETHGGQHHVGVSNSRRRASDPGLFRICTPLSCGDAGHGHLSNEAVGAPNIFHNLPENVIERILYAVDPNVFASLAVLNRKWRCVSASSKLYYHHLLACRVSGSASQDPAAGLSPSDNLNVVRSRFLREARRNTFEVFLRPKRTLVNLISASANSSSAFPQGEAFRFEFSTSGRELLALSSSRIFVIELATDPISIRYELKPLRRPLTATIAGDGGMLAVACSELQAHIYTLANGCPDLIQSIVLNENPRTLAFSPDAAVLAIAYSGGIEVHEIGENVLPTAHRAARCQGIQSLTFCHEGSMLLGTSNDFRNSNLTIISPALCIDPDPNLTMRELENRMWTSQILFPQVHTGNSHAVLLPSIRGDNGSPLLVGYHVESKAFRLASIDDPNTSTIYFVGPGPDIERDEPKPSFLPTACASGEHLAAGFYESELWIYGIPNLEDREITNPSVQSAPNIEKEPPWQSNLAPTNFNRIKKTIEGTKFFVHGSPLRLPEGVSGIKWVQGSGSDHMDAFETSRLVAVAPGGVRSWLGSSTGDTLPIDGGRILVLDFAYSLSNGREAELTIEVGEAEPIQLPEPGSNLDQQVELERRRSRMNRIGGLGDPRTCNIPLPEPRIHYRQTTASSNRRGAQNIHLLENPYNNSSPRSHDTLSRAATAAANHLDPRYENARQIQIDTSRSVAPLPQESDGDNWSPPPPPYTPNAESPLPEHLQRTLMPPAIDPTLGNEASNFRLRRPRTSRLAQAVIHRSSTWASRDSSSQIANFQLENAPLVSRRELLQLPNLNTNQPSADWPSQTQSATLPSLDPVSAFPRTYSSTNSRAPQFPAMYEESISRAPMNQLHSENILNTDPPVPVLNAAQAPLAPLVVPPTPEILPISRFSPDMPPLRGSPENAESRRSWYTVQPQVVPLVENPARPLTPFHDQSVPSGLRTHSHNDHHAGPEHALGGRDHRSQRSRSRSHRPLPLTNHGLRDRHTGRIILSSPSETRINETTPAGEWLEPGNSRKKEGKCIMM</sequence>
<name>A0ACB8UXE7_9EURO</name>
<dbReference type="EMBL" id="JALBCA010000039">
    <property type="protein sequence ID" value="KAI2387432.1"/>
    <property type="molecule type" value="Genomic_DNA"/>
</dbReference>
<comment type="caution">
    <text evidence="1">The sequence shown here is derived from an EMBL/GenBank/DDBJ whole genome shotgun (WGS) entry which is preliminary data.</text>
</comment>
<protein>
    <submittedName>
        <fullName evidence="1">Uncharacterized protein</fullName>
    </submittedName>
</protein>
<proteinExistence type="predicted"/>
<gene>
    <name evidence="1" type="ORF">LOY88_003122</name>
</gene>
<reference evidence="1" key="1">
    <citation type="journal article" date="2022" name="bioRxiv">
        <title>Population genetic analysis of Ophidiomyces ophidiicola, the causative agent of snake fungal disease, indicates recent introductions to the USA.</title>
        <authorList>
            <person name="Ladner J.T."/>
            <person name="Palmer J.M."/>
            <person name="Ettinger C.L."/>
            <person name="Stajich J.E."/>
            <person name="Farrell T.M."/>
            <person name="Glorioso B.M."/>
            <person name="Lawson B."/>
            <person name="Price S.J."/>
            <person name="Stengle A.G."/>
            <person name="Grear D.A."/>
            <person name="Lorch J.M."/>
        </authorList>
    </citation>
    <scope>NUCLEOTIDE SEQUENCE</scope>
    <source>
        <strain evidence="1">NWHC 24266-5</strain>
    </source>
</reference>
<accession>A0ACB8UXE7</accession>
<organism evidence="1">
    <name type="scientific">Ophidiomyces ophidiicola</name>
    <dbReference type="NCBI Taxonomy" id="1387563"/>
    <lineage>
        <taxon>Eukaryota</taxon>
        <taxon>Fungi</taxon>
        <taxon>Dikarya</taxon>
        <taxon>Ascomycota</taxon>
        <taxon>Pezizomycotina</taxon>
        <taxon>Eurotiomycetes</taxon>
        <taxon>Eurotiomycetidae</taxon>
        <taxon>Onygenales</taxon>
        <taxon>Onygenaceae</taxon>
        <taxon>Ophidiomyces</taxon>
    </lineage>
</organism>